<keyword evidence="4" id="KW-0175">Coiled coil</keyword>
<dbReference type="GO" id="GO:0003713">
    <property type="term" value="F:transcription coactivator activity"/>
    <property type="evidence" value="ECO:0007669"/>
    <property type="project" value="InterPro"/>
</dbReference>
<keyword evidence="6" id="KW-1185">Reference proteome</keyword>
<comment type="subcellular location">
    <subcellularLocation>
        <location evidence="1">Nucleus</location>
    </subcellularLocation>
</comment>
<sequence length="116" mass="13307">MERNINFKSMDSEREKFRTYIEKSGVMSALTDALVHLYEETERPPDALQYIKSTLGTRSADGDRIRMFEEKVKEMQNTIESQKATIEAQQSEIAYLKECLTQAQANKLPPEDATQA</sequence>
<keyword evidence="3" id="KW-0539">Nucleus</keyword>
<comment type="caution">
    <text evidence="5">The sequence shown here is derived from an EMBL/GenBank/DDBJ whole genome shotgun (WGS) entry which is preliminary data.</text>
</comment>
<reference evidence="5 6" key="1">
    <citation type="journal article" date="2024" name="BMC Genomics">
        <title>Genome assembly of redclaw crayfish (Cherax quadricarinatus) provides insights into its immune adaptation and hypoxia tolerance.</title>
        <authorList>
            <person name="Liu Z."/>
            <person name="Zheng J."/>
            <person name="Li H."/>
            <person name="Fang K."/>
            <person name="Wang S."/>
            <person name="He J."/>
            <person name="Zhou D."/>
            <person name="Weng S."/>
            <person name="Chi M."/>
            <person name="Gu Z."/>
            <person name="He J."/>
            <person name="Li F."/>
            <person name="Wang M."/>
        </authorList>
    </citation>
    <scope>NUCLEOTIDE SEQUENCE [LARGE SCALE GENOMIC DNA]</scope>
    <source>
        <strain evidence="5">ZL_2023a</strain>
    </source>
</reference>
<evidence type="ECO:0000313" key="6">
    <source>
        <dbReference type="Proteomes" id="UP001445076"/>
    </source>
</evidence>
<dbReference type="Proteomes" id="UP001445076">
    <property type="component" value="Unassembled WGS sequence"/>
</dbReference>
<dbReference type="PRINTS" id="PR02028">
    <property type="entry name" value="CMYCBINDINGP"/>
</dbReference>
<organism evidence="5 6">
    <name type="scientific">Cherax quadricarinatus</name>
    <name type="common">Australian red claw crayfish</name>
    <dbReference type="NCBI Taxonomy" id="27406"/>
    <lineage>
        <taxon>Eukaryota</taxon>
        <taxon>Metazoa</taxon>
        <taxon>Ecdysozoa</taxon>
        <taxon>Arthropoda</taxon>
        <taxon>Crustacea</taxon>
        <taxon>Multicrustacea</taxon>
        <taxon>Malacostraca</taxon>
        <taxon>Eumalacostraca</taxon>
        <taxon>Eucarida</taxon>
        <taxon>Decapoda</taxon>
        <taxon>Pleocyemata</taxon>
        <taxon>Astacidea</taxon>
        <taxon>Parastacoidea</taxon>
        <taxon>Parastacidae</taxon>
        <taxon>Cherax</taxon>
    </lineage>
</organism>
<proteinExistence type="inferred from homology"/>
<comment type="similarity">
    <text evidence="2">Belongs to the AMY1 family.</text>
</comment>
<feature type="coiled-coil region" evidence="4">
    <location>
        <begin position="65"/>
        <end position="92"/>
    </location>
</feature>
<dbReference type="InterPro" id="IPR026060">
    <property type="entry name" value="AMY1"/>
</dbReference>
<evidence type="ECO:0000256" key="1">
    <source>
        <dbReference type="ARBA" id="ARBA00004123"/>
    </source>
</evidence>
<evidence type="ECO:0008006" key="7">
    <source>
        <dbReference type="Google" id="ProtNLM"/>
    </source>
</evidence>
<name>A0AAW0Y6B2_CHEQU</name>
<dbReference type="GO" id="GO:0005634">
    <property type="term" value="C:nucleus"/>
    <property type="evidence" value="ECO:0007669"/>
    <property type="project" value="UniProtKB-SubCell"/>
</dbReference>
<dbReference type="AlphaFoldDB" id="A0AAW0Y6B2"/>
<protein>
    <recommendedName>
        <fullName evidence="7">c-Myc-binding protein</fullName>
    </recommendedName>
</protein>
<dbReference type="EMBL" id="JARKIK010000015">
    <property type="protein sequence ID" value="KAK8747203.1"/>
    <property type="molecule type" value="Genomic_DNA"/>
</dbReference>
<dbReference type="PANTHER" id="PTHR13168">
    <property type="entry name" value="ASSOCIATE OF C-MYC AMY-1"/>
    <property type="match status" value="1"/>
</dbReference>
<gene>
    <name evidence="5" type="ORF">OTU49_016676</name>
</gene>
<accession>A0AAW0Y6B2</accession>
<evidence type="ECO:0000256" key="2">
    <source>
        <dbReference type="ARBA" id="ARBA00009389"/>
    </source>
</evidence>
<evidence type="ECO:0000256" key="4">
    <source>
        <dbReference type="SAM" id="Coils"/>
    </source>
</evidence>
<evidence type="ECO:0000313" key="5">
    <source>
        <dbReference type="EMBL" id="KAK8747203.1"/>
    </source>
</evidence>
<evidence type="ECO:0000256" key="3">
    <source>
        <dbReference type="ARBA" id="ARBA00023242"/>
    </source>
</evidence>
<dbReference type="PANTHER" id="PTHR13168:SF0">
    <property type="entry name" value="C-MYC-BINDING PROTEIN"/>
    <property type="match status" value="1"/>
</dbReference>